<keyword evidence="2" id="KW-0675">Receptor</keyword>
<dbReference type="EMBL" id="JAKRRX010000166">
    <property type="protein sequence ID" value="MCW8336009.1"/>
    <property type="molecule type" value="Genomic_DNA"/>
</dbReference>
<evidence type="ECO:0000313" key="3">
    <source>
        <dbReference type="Proteomes" id="UP001155586"/>
    </source>
</evidence>
<proteinExistence type="predicted"/>
<keyword evidence="1" id="KW-0732">Signal</keyword>
<gene>
    <name evidence="2" type="ORF">MD483_19535</name>
</gene>
<reference evidence="2" key="1">
    <citation type="submission" date="2022-02" db="EMBL/GenBank/DDBJ databases">
        <title>Vibrio sp. nov., a new bacterium isolated from Bohai sea, China.</title>
        <authorList>
            <person name="Yuan Y."/>
        </authorList>
    </citation>
    <scope>NUCLEOTIDE SEQUENCE</scope>
    <source>
        <strain evidence="2">DBSS07</strain>
    </source>
</reference>
<feature type="chain" id="PRO_5040778228" evidence="1">
    <location>
        <begin position="21"/>
        <end position="289"/>
    </location>
</feature>
<accession>A0A9X3HTW3</accession>
<name>A0A9X3HTW3_9VIBR</name>
<dbReference type="Proteomes" id="UP001155586">
    <property type="component" value="Unassembled WGS sequence"/>
</dbReference>
<evidence type="ECO:0000256" key="1">
    <source>
        <dbReference type="SAM" id="SignalP"/>
    </source>
</evidence>
<feature type="signal peptide" evidence="1">
    <location>
        <begin position="1"/>
        <end position="20"/>
    </location>
</feature>
<dbReference type="AlphaFoldDB" id="A0A9X3HTW3"/>
<protein>
    <submittedName>
        <fullName evidence="2">TonB-dependent receptor</fullName>
    </submittedName>
</protein>
<dbReference type="SUPFAM" id="SSF56935">
    <property type="entry name" value="Porins"/>
    <property type="match status" value="1"/>
</dbReference>
<evidence type="ECO:0000313" key="2">
    <source>
        <dbReference type="EMBL" id="MCW8336009.1"/>
    </source>
</evidence>
<organism evidence="2 3">
    <name type="scientific">Vibrio paucivorans</name>
    <dbReference type="NCBI Taxonomy" id="2829489"/>
    <lineage>
        <taxon>Bacteria</taxon>
        <taxon>Pseudomonadati</taxon>
        <taxon>Pseudomonadota</taxon>
        <taxon>Gammaproteobacteria</taxon>
        <taxon>Vibrionales</taxon>
        <taxon>Vibrionaceae</taxon>
        <taxon>Vibrio</taxon>
    </lineage>
</organism>
<sequence length="289" mass="31880">MKRPLYSLLLSLLVSPSVFASSFSLPIWKEKAEALGYELPKPIGFNISYMSMEQGISVDSIMLKGLDIPGLALDAQDGTQKTEVVSFRADVWLFPFLNVYALFGILEGYSQTDVDASLTMNIPPLFPGGKPHEYTVNGTINDFRLDLDGYTKGVGFVLAGGYGNWFGLVDASYTQSDLTIIDGQIDAIVVSPRVGYDFNTHDVPLRVWVGAMYQDVEQHLSGSVADLGLPPGLAGIVPSDARFEVTQHLTTPWNPLVGMQYQINKDWYLLGEAGFGDRQSIFFSIDRRF</sequence>
<comment type="caution">
    <text evidence="2">The sequence shown here is derived from an EMBL/GenBank/DDBJ whole genome shotgun (WGS) entry which is preliminary data.</text>
</comment>
<keyword evidence="3" id="KW-1185">Reference proteome</keyword>
<dbReference type="RefSeq" id="WP_252033110.1">
    <property type="nucleotide sequence ID" value="NZ_JAKRRX010000166.1"/>
</dbReference>